<accession>A0AA39C9E8</accession>
<dbReference type="InterPro" id="IPR042360">
    <property type="entry name" value="AIMP2"/>
</dbReference>
<evidence type="ECO:0000313" key="5">
    <source>
        <dbReference type="EMBL" id="KAK0160326.1"/>
    </source>
</evidence>
<dbReference type="Pfam" id="PF18569">
    <property type="entry name" value="Thioredoxin_16"/>
    <property type="match status" value="1"/>
</dbReference>
<reference evidence="5" key="1">
    <citation type="journal article" date="2023" name="bioRxiv">
        <title>Scaffold-level genome assemblies of two parasitoid biocontrol wasps reveal the parthenogenesis mechanism and an associated novel virus.</title>
        <authorList>
            <person name="Inwood S."/>
            <person name="Skelly J."/>
            <person name="Guhlin J."/>
            <person name="Harrop T."/>
            <person name="Goldson S."/>
            <person name="Dearden P."/>
        </authorList>
    </citation>
    <scope>NUCLEOTIDE SEQUENCE</scope>
    <source>
        <strain evidence="5">Irish</strain>
        <tissue evidence="5">Whole body</tissue>
    </source>
</reference>
<proteinExistence type="predicted"/>
<keyword evidence="2" id="KW-0963">Cytoplasm</keyword>
<comment type="subcellular location">
    <subcellularLocation>
        <location evidence="1">Cytoplasm</location>
    </subcellularLocation>
</comment>
<dbReference type="Gene3D" id="1.20.1050.130">
    <property type="match status" value="1"/>
</dbReference>
<dbReference type="GO" id="GO:0006412">
    <property type="term" value="P:translation"/>
    <property type="evidence" value="ECO:0007669"/>
    <property type="project" value="UniProtKB-KW"/>
</dbReference>
<feature type="domain" description="AIMP2 thioredoxin-like" evidence="4">
    <location>
        <begin position="67"/>
        <end position="144"/>
    </location>
</feature>
<dbReference type="PANTHER" id="PTHR13438:SF2">
    <property type="entry name" value="AMINOACYL TRNA SYNTHASE COMPLEX-INTERACTING MULTIFUNCTIONAL PROTEIN 2"/>
    <property type="match status" value="1"/>
</dbReference>
<name>A0AA39C9E8_9HYME</name>
<keyword evidence="6" id="KW-1185">Reference proteome</keyword>
<evidence type="ECO:0000256" key="2">
    <source>
        <dbReference type="ARBA" id="ARBA00022490"/>
    </source>
</evidence>
<organism evidence="5 6">
    <name type="scientific">Microctonus aethiopoides</name>
    <dbReference type="NCBI Taxonomy" id="144406"/>
    <lineage>
        <taxon>Eukaryota</taxon>
        <taxon>Metazoa</taxon>
        <taxon>Ecdysozoa</taxon>
        <taxon>Arthropoda</taxon>
        <taxon>Hexapoda</taxon>
        <taxon>Insecta</taxon>
        <taxon>Pterygota</taxon>
        <taxon>Neoptera</taxon>
        <taxon>Endopterygota</taxon>
        <taxon>Hymenoptera</taxon>
        <taxon>Apocrita</taxon>
        <taxon>Ichneumonoidea</taxon>
        <taxon>Braconidae</taxon>
        <taxon>Euphorinae</taxon>
        <taxon>Microctonus</taxon>
    </lineage>
</organism>
<protein>
    <recommendedName>
        <fullName evidence="4">AIMP2 thioredoxin-like domain-containing protein</fullName>
    </recommendedName>
</protein>
<dbReference type="EMBL" id="JAQQBS010001423">
    <property type="protein sequence ID" value="KAK0160326.1"/>
    <property type="molecule type" value="Genomic_DNA"/>
</dbReference>
<dbReference type="GO" id="GO:0017101">
    <property type="term" value="C:aminoacyl-tRNA synthetase multienzyme complex"/>
    <property type="evidence" value="ECO:0007669"/>
    <property type="project" value="InterPro"/>
</dbReference>
<dbReference type="AlphaFoldDB" id="A0AA39C9E8"/>
<evidence type="ECO:0000256" key="1">
    <source>
        <dbReference type="ARBA" id="ARBA00004496"/>
    </source>
</evidence>
<dbReference type="Proteomes" id="UP001168990">
    <property type="component" value="Unassembled WGS sequence"/>
</dbReference>
<comment type="caution">
    <text evidence="5">The sequence shown here is derived from an EMBL/GenBank/DDBJ whole genome shotgun (WGS) entry which is preliminary data.</text>
</comment>
<keyword evidence="3" id="KW-0648">Protein biosynthesis</keyword>
<dbReference type="PANTHER" id="PTHR13438">
    <property type="entry name" value="AMINOACYL TRNA SYNTHASE COMPLEX-INTERACTING MULTIFUNCTIONAL PROTEIN"/>
    <property type="match status" value="1"/>
</dbReference>
<evidence type="ECO:0000259" key="4">
    <source>
        <dbReference type="Pfam" id="PF18569"/>
    </source>
</evidence>
<evidence type="ECO:0000313" key="6">
    <source>
        <dbReference type="Proteomes" id="UP001168990"/>
    </source>
</evidence>
<dbReference type="GO" id="GO:0005737">
    <property type="term" value="C:cytoplasm"/>
    <property type="evidence" value="ECO:0007669"/>
    <property type="project" value="UniProtKB-SubCell"/>
</dbReference>
<sequence>MRTSDDIDGDGASVAQSSALATRQKVILDELAELKHKVLNICDVLKTNDTSKFAVSHPFCDFKIPEFETLIVKANPSQPCYSIFVLRKMWRNVDFIISPYFHSSTKPNKICEFENTHPSGKGNVVNLSLIWKNVTDVKFIVTGTRGSVILGESNFLRYLFQILSNDCCRKSLSVTNTVQIDRILDLSHEMIHQKSSKMRNVILALLNEKLGSYKWFCGESVPGISDAAVWSAIKQISMRKLPSNLISYYERCENIFLN</sequence>
<dbReference type="InterPro" id="IPR041503">
    <property type="entry name" value="AIMP2_thioredoxin"/>
</dbReference>
<reference evidence="5" key="2">
    <citation type="submission" date="2023-03" db="EMBL/GenBank/DDBJ databases">
        <authorList>
            <person name="Inwood S.N."/>
            <person name="Skelly J.G."/>
            <person name="Guhlin J."/>
            <person name="Harrop T.W.R."/>
            <person name="Goldson S.G."/>
            <person name="Dearden P.K."/>
        </authorList>
    </citation>
    <scope>NUCLEOTIDE SEQUENCE</scope>
    <source>
        <strain evidence="5">Irish</strain>
        <tissue evidence="5">Whole body</tissue>
    </source>
</reference>
<evidence type="ECO:0000256" key="3">
    <source>
        <dbReference type="ARBA" id="ARBA00022917"/>
    </source>
</evidence>
<gene>
    <name evidence="5" type="ORF">PV328_007751</name>
</gene>